<keyword evidence="8" id="KW-0411">Iron-sulfur</keyword>
<dbReference type="PROSITE" id="PS51384">
    <property type="entry name" value="FAD_FR"/>
    <property type="match status" value="1"/>
</dbReference>
<keyword evidence="2" id="KW-0285">Flavoprotein</keyword>
<dbReference type="Gene3D" id="3.40.50.80">
    <property type="entry name" value="Nucleotide-binding domain of ferredoxin-NADP reductase (FNR) module"/>
    <property type="match status" value="1"/>
</dbReference>
<dbReference type="Pfam" id="PF00970">
    <property type="entry name" value="FAD_binding_6"/>
    <property type="match status" value="1"/>
</dbReference>
<evidence type="ECO:0000256" key="4">
    <source>
        <dbReference type="ARBA" id="ARBA00022723"/>
    </source>
</evidence>
<evidence type="ECO:0000256" key="3">
    <source>
        <dbReference type="ARBA" id="ARBA00022714"/>
    </source>
</evidence>
<keyword evidence="11" id="KW-1185">Reference proteome</keyword>
<keyword evidence="5" id="KW-0274">FAD</keyword>
<dbReference type="CDD" id="cd00322">
    <property type="entry name" value="FNR_like"/>
    <property type="match status" value="1"/>
</dbReference>
<dbReference type="InterPro" id="IPR039261">
    <property type="entry name" value="FNR_nucleotide-bd"/>
</dbReference>
<evidence type="ECO:0000313" key="11">
    <source>
        <dbReference type="Proteomes" id="UP000677668"/>
    </source>
</evidence>
<evidence type="ECO:0000256" key="8">
    <source>
        <dbReference type="ARBA" id="ARBA00023014"/>
    </source>
</evidence>
<proteinExistence type="predicted"/>
<dbReference type="SUPFAM" id="SSF52343">
    <property type="entry name" value="Ferredoxin reductase-like, C-terminal NADP-linked domain"/>
    <property type="match status" value="1"/>
</dbReference>
<dbReference type="Gene3D" id="2.40.30.10">
    <property type="entry name" value="Translation factors"/>
    <property type="match status" value="1"/>
</dbReference>
<keyword evidence="6" id="KW-0560">Oxidoreductase</keyword>
<dbReference type="InterPro" id="IPR008333">
    <property type="entry name" value="Cbr1-like_FAD-bd_dom"/>
</dbReference>
<dbReference type="EMBL" id="CP072642">
    <property type="protein sequence ID" value="QUV94755.1"/>
    <property type="molecule type" value="Genomic_DNA"/>
</dbReference>
<gene>
    <name evidence="10" type="ORF">J8C05_04730</name>
</gene>
<evidence type="ECO:0000256" key="2">
    <source>
        <dbReference type="ARBA" id="ARBA00022630"/>
    </source>
</evidence>
<evidence type="ECO:0000256" key="1">
    <source>
        <dbReference type="ARBA" id="ARBA00001974"/>
    </source>
</evidence>
<dbReference type="RefSeq" id="WP_211423025.1">
    <property type="nucleotide sequence ID" value="NZ_CP072642.1"/>
</dbReference>
<evidence type="ECO:0000259" key="9">
    <source>
        <dbReference type="PROSITE" id="PS51384"/>
    </source>
</evidence>
<dbReference type="Pfam" id="PF00175">
    <property type="entry name" value="NAD_binding_1"/>
    <property type="match status" value="1"/>
</dbReference>
<reference evidence="10 11" key="1">
    <citation type="submission" date="2021-03" db="EMBL/GenBank/DDBJ databases">
        <title>Genomic and phenotypic characterization of Chloracidobacterium isolates provides evidence for multiple species.</title>
        <authorList>
            <person name="Saini M.K."/>
            <person name="Costas A.M.G."/>
            <person name="Tank M."/>
            <person name="Bryant D.A."/>
        </authorList>
    </citation>
    <scope>NUCLEOTIDE SEQUENCE [LARGE SCALE GENOMIC DNA]</scope>
    <source>
        <strain evidence="10 11">N</strain>
    </source>
</reference>
<evidence type="ECO:0000256" key="6">
    <source>
        <dbReference type="ARBA" id="ARBA00023002"/>
    </source>
</evidence>
<dbReference type="PANTHER" id="PTHR47354">
    <property type="entry name" value="NADH OXIDOREDUCTASE HCR"/>
    <property type="match status" value="1"/>
</dbReference>
<accession>A0ABX8B4U8</accession>
<evidence type="ECO:0000313" key="10">
    <source>
        <dbReference type="EMBL" id="QUV94755.1"/>
    </source>
</evidence>
<keyword evidence="3" id="KW-0001">2Fe-2S</keyword>
<dbReference type="InterPro" id="IPR017938">
    <property type="entry name" value="Riboflavin_synthase-like_b-brl"/>
</dbReference>
<dbReference type="Proteomes" id="UP000677668">
    <property type="component" value="Chromosome 1"/>
</dbReference>
<dbReference type="SUPFAM" id="SSF63380">
    <property type="entry name" value="Riboflavin synthase domain-like"/>
    <property type="match status" value="1"/>
</dbReference>
<comment type="cofactor">
    <cofactor evidence="1">
        <name>FAD</name>
        <dbReference type="ChEBI" id="CHEBI:57692"/>
    </cofactor>
</comment>
<organism evidence="10 11">
    <name type="scientific">Chloracidobacterium sp. N</name>
    <dbReference type="NCBI Taxonomy" id="2821540"/>
    <lineage>
        <taxon>Bacteria</taxon>
        <taxon>Pseudomonadati</taxon>
        <taxon>Acidobacteriota</taxon>
        <taxon>Terriglobia</taxon>
        <taxon>Terriglobales</taxon>
        <taxon>Acidobacteriaceae</taxon>
        <taxon>Chloracidobacterium</taxon>
        <taxon>Chloracidobacterium aggregatum</taxon>
    </lineage>
</organism>
<keyword evidence="4" id="KW-0479">Metal-binding</keyword>
<feature type="domain" description="FAD-binding FR-type" evidence="9">
    <location>
        <begin position="1"/>
        <end position="98"/>
    </location>
</feature>
<dbReference type="InterPro" id="IPR050415">
    <property type="entry name" value="MRET"/>
</dbReference>
<dbReference type="PANTHER" id="PTHR47354:SF8">
    <property type="entry name" value="1,2-PHENYLACETYL-COA EPOXIDASE, SUBUNIT E"/>
    <property type="match status" value="1"/>
</dbReference>
<name>A0ABX8B4U8_9BACT</name>
<evidence type="ECO:0000256" key="7">
    <source>
        <dbReference type="ARBA" id="ARBA00023004"/>
    </source>
</evidence>
<dbReference type="InterPro" id="IPR001433">
    <property type="entry name" value="OxRdtase_FAD/NAD-bd"/>
</dbReference>
<protein>
    <submittedName>
        <fullName evidence="10">FAD-dependent oxidoreductase</fullName>
    </submittedName>
</protein>
<evidence type="ECO:0000256" key="5">
    <source>
        <dbReference type="ARBA" id="ARBA00022827"/>
    </source>
</evidence>
<sequence>MKTHPYILRRIIQETPDVRSFIFDFGDQPFGFIPGQFIIVHLDDKHQAPLTISSSPHDQKYFQLTVKRTGNFGTQFYDRMQVGDTVSIGRPMGQLKLQTDSLDPVCFIGCNYCIPAARSFFYYMLVRQPERRMTLFHEVTDPSQVLYDAEFKHFEQNSPLTRVILLDQPTRPAGWFGGLGRVTPVMVGSLYLENPNTKFYVAGEYPEVKFYQQTLQSAEIPKTSIFVERWS</sequence>
<keyword evidence="7" id="KW-0408">Iron</keyword>
<dbReference type="InterPro" id="IPR017927">
    <property type="entry name" value="FAD-bd_FR_type"/>
</dbReference>